<protein>
    <recommendedName>
        <fullName evidence="2">RNA 2',3'-cyclic phosphodiesterase</fullName>
        <shortName evidence="2">RNA 2',3'-CPDase</shortName>
        <ecNumber evidence="2">3.1.4.58</ecNumber>
    </recommendedName>
</protein>
<feature type="active site" description="Proton acceptor" evidence="2">
    <location>
        <position position="129"/>
    </location>
</feature>
<dbReference type="AlphaFoldDB" id="A0A4R3LES2"/>
<evidence type="ECO:0000313" key="4">
    <source>
        <dbReference type="Proteomes" id="UP000294937"/>
    </source>
</evidence>
<dbReference type="NCBIfam" id="TIGR02258">
    <property type="entry name" value="2_5_ligase"/>
    <property type="match status" value="1"/>
</dbReference>
<proteinExistence type="inferred from homology"/>
<keyword evidence="3" id="KW-0436">Ligase</keyword>
<dbReference type="SUPFAM" id="SSF55144">
    <property type="entry name" value="LigT-like"/>
    <property type="match status" value="1"/>
</dbReference>
<dbReference type="Proteomes" id="UP000294937">
    <property type="component" value="Unassembled WGS sequence"/>
</dbReference>
<sequence length="189" mass="21787">MQSRCFVAIPIPLSIQELLKDWMDHHRSVYSFHKWVHPQDLHITLQFLGACTIQQIEQVKLALDQVVREESSFIMGLDHLGTFGSPKQPRILWMGVEGNLDRLHQIQQKVMTTLAPLGFPAEDRPYRPHITLAKKYQGKSFSLSPNAVPWTKPAATCSWKVDHLVLFKSHLGQLPMYEPVHSFTFYEVD</sequence>
<keyword evidence="1 2" id="KW-0378">Hydrolase</keyword>
<accession>A0A4R3LES2</accession>
<gene>
    <name evidence="3" type="ORF">EDD58_102540</name>
</gene>
<dbReference type="GO" id="GO:0016874">
    <property type="term" value="F:ligase activity"/>
    <property type="evidence" value="ECO:0007669"/>
    <property type="project" value="UniProtKB-KW"/>
</dbReference>
<dbReference type="EC" id="3.1.4.58" evidence="2"/>
<dbReference type="GO" id="GO:0004113">
    <property type="term" value="F:2',3'-cyclic-nucleotide 3'-phosphodiesterase activity"/>
    <property type="evidence" value="ECO:0007669"/>
    <property type="project" value="InterPro"/>
</dbReference>
<dbReference type="EMBL" id="SMAG01000002">
    <property type="protein sequence ID" value="TCS95956.1"/>
    <property type="molecule type" value="Genomic_DNA"/>
</dbReference>
<evidence type="ECO:0000256" key="1">
    <source>
        <dbReference type="ARBA" id="ARBA00022801"/>
    </source>
</evidence>
<feature type="short sequence motif" description="HXTX 2" evidence="2">
    <location>
        <begin position="129"/>
        <end position="132"/>
    </location>
</feature>
<dbReference type="GO" id="GO:0008664">
    <property type="term" value="F:RNA 2',3'-cyclic 3'-phosphodiesterase activity"/>
    <property type="evidence" value="ECO:0007669"/>
    <property type="project" value="UniProtKB-EC"/>
</dbReference>
<comment type="function">
    <text evidence="2">Hydrolyzes RNA 2',3'-cyclic phosphodiester to an RNA 2'-phosphomonoester.</text>
</comment>
<name>A0A4R3LES2_9BACL</name>
<dbReference type="PANTHER" id="PTHR35561:SF1">
    <property type="entry name" value="RNA 2',3'-CYCLIC PHOSPHODIESTERASE"/>
    <property type="match status" value="1"/>
</dbReference>
<dbReference type="RefSeq" id="WP_131923913.1">
    <property type="nucleotide sequence ID" value="NZ_SMAG01000002.1"/>
</dbReference>
<dbReference type="Gene3D" id="3.90.1140.10">
    <property type="entry name" value="Cyclic phosphodiesterase"/>
    <property type="match status" value="1"/>
</dbReference>
<dbReference type="Pfam" id="PF13563">
    <property type="entry name" value="2_5_RNA_ligase2"/>
    <property type="match status" value="1"/>
</dbReference>
<dbReference type="InterPro" id="IPR004175">
    <property type="entry name" value="RNA_CPDase"/>
</dbReference>
<feature type="active site" description="Proton donor" evidence="2">
    <location>
        <position position="42"/>
    </location>
</feature>
<keyword evidence="4" id="KW-1185">Reference proteome</keyword>
<comment type="catalytic activity">
    <reaction evidence="2">
        <text>a 3'-end 2',3'-cyclophospho-ribonucleotide-RNA + H2O = a 3'-end 2'-phospho-ribonucleotide-RNA + H(+)</text>
        <dbReference type="Rhea" id="RHEA:11828"/>
        <dbReference type="Rhea" id="RHEA-COMP:10464"/>
        <dbReference type="Rhea" id="RHEA-COMP:17353"/>
        <dbReference type="ChEBI" id="CHEBI:15377"/>
        <dbReference type="ChEBI" id="CHEBI:15378"/>
        <dbReference type="ChEBI" id="CHEBI:83064"/>
        <dbReference type="ChEBI" id="CHEBI:173113"/>
        <dbReference type="EC" id="3.1.4.58"/>
    </reaction>
</comment>
<feature type="short sequence motif" description="HXTX 1" evidence="2">
    <location>
        <begin position="42"/>
        <end position="45"/>
    </location>
</feature>
<evidence type="ECO:0000313" key="3">
    <source>
        <dbReference type="EMBL" id="TCS95956.1"/>
    </source>
</evidence>
<comment type="caution">
    <text evidence="3">The sequence shown here is derived from an EMBL/GenBank/DDBJ whole genome shotgun (WGS) entry which is preliminary data.</text>
</comment>
<dbReference type="PANTHER" id="PTHR35561">
    <property type="entry name" value="RNA 2',3'-CYCLIC PHOSPHODIESTERASE"/>
    <property type="match status" value="1"/>
</dbReference>
<evidence type="ECO:0000256" key="2">
    <source>
        <dbReference type="HAMAP-Rule" id="MF_01940"/>
    </source>
</evidence>
<reference evidence="3 4" key="1">
    <citation type="submission" date="2019-03" db="EMBL/GenBank/DDBJ databases">
        <title>Genomic Encyclopedia of Type Strains, Phase IV (KMG-IV): sequencing the most valuable type-strain genomes for metagenomic binning, comparative biology and taxonomic classification.</title>
        <authorList>
            <person name="Goeker M."/>
        </authorList>
    </citation>
    <scope>NUCLEOTIDE SEQUENCE [LARGE SCALE GENOMIC DNA]</scope>
    <source>
        <strain evidence="3 4">DSM 45707</strain>
    </source>
</reference>
<organism evidence="3 4">
    <name type="scientific">Hazenella coriacea</name>
    <dbReference type="NCBI Taxonomy" id="1179467"/>
    <lineage>
        <taxon>Bacteria</taxon>
        <taxon>Bacillati</taxon>
        <taxon>Bacillota</taxon>
        <taxon>Bacilli</taxon>
        <taxon>Bacillales</taxon>
        <taxon>Thermoactinomycetaceae</taxon>
        <taxon>Hazenella</taxon>
    </lineage>
</organism>
<comment type="similarity">
    <text evidence="2">Belongs to the 2H phosphoesterase superfamily. ThpR family.</text>
</comment>
<dbReference type="InterPro" id="IPR009097">
    <property type="entry name" value="Cyclic_Pdiesterase"/>
</dbReference>
<dbReference type="HAMAP" id="MF_01940">
    <property type="entry name" value="RNA_CPDase"/>
    <property type="match status" value="1"/>
</dbReference>
<dbReference type="OrthoDB" id="9789350at2"/>